<dbReference type="PANTHER" id="PTHR43434:SF1">
    <property type="entry name" value="PHOSPHOGLYCOLATE PHOSPHATASE"/>
    <property type="match status" value="1"/>
</dbReference>
<keyword evidence="2" id="KW-1185">Reference proteome</keyword>
<evidence type="ECO:0000313" key="2">
    <source>
        <dbReference type="Proteomes" id="UP001519306"/>
    </source>
</evidence>
<dbReference type="RefSeq" id="WP_210060339.1">
    <property type="nucleotide sequence ID" value="NZ_JAGGLJ010000004.1"/>
</dbReference>
<sequence>MDKLEEINTVFLDFDGTIHNVADTYHKILEDTCILAGISKSITKEESRKYLGYSPTDMWREFMPDLPKEQREKLMNSIGLRLESDILAKKTTLFKGTEEVFSKLKEDNKTIILISNCMNKYRDNAIKRFNLDKYVTRFYTSEEFDYIPKEKILENVIDKYKGDYIFVGDRFHDMLSADYNNIKSIFCNYGYGKEEEGNNANYRIDDIKEILDII</sequence>
<organism evidence="1 2">
    <name type="scientific">Peptoniphilus stercorisuis</name>
    <dbReference type="NCBI Taxonomy" id="1436965"/>
    <lineage>
        <taxon>Bacteria</taxon>
        <taxon>Bacillati</taxon>
        <taxon>Bacillota</taxon>
        <taxon>Tissierellia</taxon>
        <taxon>Tissierellales</taxon>
        <taxon>Peptoniphilaceae</taxon>
        <taxon>Peptoniphilus</taxon>
    </lineage>
</organism>
<accession>A0ABS4KB80</accession>
<comment type="caution">
    <text evidence="1">The sequence shown here is derived from an EMBL/GenBank/DDBJ whole genome shotgun (WGS) entry which is preliminary data.</text>
</comment>
<proteinExistence type="predicted"/>
<reference evidence="1 2" key="1">
    <citation type="submission" date="2021-03" db="EMBL/GenBank/DDBJ databases">
        <title>Genomic Encyclopedia of Type Strains, Phase IV (KMG-IV): sequencing the most valuable type-strain genomes for metagenomic binning, comparative biology and taxonomic classification.</title>
        <authorList>
            <person name="Goeker M."/>
        </authorList>
    </citation>
    <scope>NUCLEOTIDE SEQUENCE [LARGE SCALE GENOMIC DNA]</scope>
    <source>
        <strain evidence="1 2">DSM 27563</strain>
    </source>
</reference>
<keyword evidence="1" id="KW-0378">Hydrolase</keyword>
<dbReference type="GO" id="GO:0008967">
    <property type="term" value="F:phosphoglycolate phosphatase activity"/>
    <property type="evidence" value="ECO:0007669"/>
    <property type="project" value="UniProtKB-EC"/>
</dbReference>
<dbReference type="InterPro" id="IPR050155">
    <property type="entry name" value="HAD-like_hydrolase_sf"/>
</dbReference>
<dbReference type="Gene3D" id="1.10.150.240">
    <property type="entry name" value="Putative phosphatase, domain 2"/>
    <property type="match status" value="1"/>
</dbReference>
<dbReference type="Pfam" id="PF13419">
    <property type="entry name" value="HAD_2"/>
    <property type="match status" value="1"/>
</dbReference>
<dbReference type="InterPro" id="IPR023198">
    <property type="entry name" value="PGP-like_dom2"/>
</dbReference>
<dbReference type="SFLD" id="SFLDS00003">
    <property type="entry name" value="Haloacid_Dehalogenase"/>
    <property type="match status" value="1"/>
</dbReference>
<evidence type="ECO:0000313" key="1">
    <source>
        <dbReference type="EMBL" id="MBP2025034.1"/>
    </source>
</evidence>
<dbReference type="EC" id="3.1.3.18" evidence="1"/>
<dbReference type="InterPro" id="IPR041492">
    <property type="entry name" value="HAD_2"/>
</dbReference>
<dbReference type="PANTHER" id="PTHR43434">
    <property type="entry name" value="PHOSPHOGLYCOLATE PHOSPHATASE"/>
    <property type="match status" value="1"/>
</dbReference>
<dbReference type="Gene3D" id="3.40.50.1000">
    <property type="entry name" value="HAD superfamily/HAD-like"/>
    <property type="match status" value="1"/>
</dbReference>
<dbReference type="SUPFAM" id="SSF56784">
    <property type="entry name" value="HAD-like"/>
    <property type="match status" value="1"/>
</dbReference>
<dbReference type="EMBL" id="JAGGLJ010000004">
    <property type="protein sequence ID" value="MBP2025034.1"/>
    <property type="molecule type" value="Genomic_DNA"/>
</dbReference>
<dbReference type="SFLD" id="SFLDG01129">
    <property type="entry name" value="C1.5:_HAD__Beta-PGM__Phosphata"/>
    <property type="match status" value="1"/>
</dbReference>
<gene>
    <name evidence="1" type="ORF">J2Z71_000559</name>
</gene>
<protein>
    <submittedName>
        <fullName evidence="1">Phosphoglycolate phosphatase</fullName>
        <ecNumber evidence="1">3.1.3.18</ecNumber>
    </submittedName>
</protein>
<dbReference type="InterPro" id="IPR036412">
    <property type="entry name" value="HAD-like_sf"/>
</dbReference>
<dbReference type="Proteomes" id="UP001519306">
    <property type="component" value="Unassembled WGS sequence"/>
</dbReference>
<dbReference type="InterPro" id="IPR023214">
    <property type="entry name" value="HAD_sf"/>
</dbReference>
<name>A0ABS4KB80_9FIRM</name>